<protein>
    <submittedName>
        <fullName evidence="1">Uncharacterized protein</fullName>
    </submittedName>
</protein>
<comment type="caution">
    <text evidence="1">The sequence shown here is derived from an EMBL/GenBank/DDBJ whole genome shotgun (WGS) entry which is preliminary data.</text>
</comment>
<dbReference type="AlphaFoldDB" id="A0A545UPW1"/>
<dbReference type="Proteomes" id="UP000315783">
    <property type="component" value="Unassembled WGS sequence"/>
</dbReference>
<evidence type="ECO:0000313" key="1">
    <source>
        <dbReference type="EMBL" id="TQV91512.1"/>
    </source>
</evidence>
<name>A0A545UPW1_9HYPO</name>
<gene>
    <name evidence="1" type="ORF">IF1G_10011</name>
</gene>
<reference evidence="1 2" key="1">
    <citation type="journal article" date="2019" name="Appl. Microbiol. Biotechnol.">
        <title>Genome sequence of Isaria javanica and comparative genome analysis insights into family S53 peptidase evolution in fungal entomopathogens.</title>
        <authorList>
            <person name="Lin R."/>
            <person name="Zhang X."/>
            <person name="Xin B."/>
            <person name="Zou M."/>
            <person name="Gao Y."/>
            <person name="Qin F."/>
            <person name="Hu Q."/>
            <person name="Xie B."/>
            <person name="Cheng X."/>
        </authorList>
    </citation>
    <scope>NUCLEOTIDE SEQUENCE [LARGE SCALE GENOMIC DNA]</scope>
    <source>
        <strain evidence="1 2">IJ1G</strain>
    </source>
</reference>
<organism evidence="1 2">
    <name type="scientific">Cordyceps javanica</name>
    <dbReference type="NCBI Taxonomy" id="43265"/>
    <lineage>
        <taxon>Eukaryota</taxon>
        <taxon>Fungi</taxon>
        <taxon>Dikarya</taxon>
        <taxon>Ascomycota</taxon>
        <taxon>Pezizomycotina</taxon>
        <taxon>Sordariomycetes</taxon>
        <taxon>Hypocreomycetidae</taxon>
        <taxon>Hypocreales</taxon>
        <taxon>Cordycipitaceae</taxon>
        <taxon>Cordyceps</taxon>
    </lineage>
</organism>
<evidence type="ECO:0000313" key="2">
    <source>
        <dbReference type="Proteomes" id="UP000315783"/>
    </source>
</evidence>
<sequence length="140" mass="15219">MHPGFSCILGPTFPILAAAIEPRCDENTVAHVTALVLSWRLTACALWGWASGATAIVVVSSRRLDTSGENLQNMRPVSCDALSSFSTRESCLSCLWLSRGARSRLVRQLNLYAKNKSVTVCQWPKTCQLPAAVQLVQLAT</sequence>
<accession>A0A545UPW1</accession>
<proteinExistence type="predicted"/>
<dbReference type="EMBL" id="SPUK01000019">
    <property type="protein sequence ID" value="TQV91512.1"/>
    <property type="molecule type" value="Genomic_DNA"/>
</dbReference>
<keyword evidence="2" id="KW-1185">Reference proteome</keyword>